<dbReference type="EnsemblProtists" id="PYU1_T008154">
    <property type="protein sequence ID" value="PYU1_T008154"/>
    <property type="gene ID" value="PYU1_G008138"/>
</dbReference>
<keyword evidence="1" id="KW-0472">Membrane</keyword>
<name>K3WT60_GLOUD</name>
<dbReference type="Pfam" id="PF26605">
    <property type="entry name" value="WLGC"/>
    <property type="match status" value="1"/>
</dbReference>
<dbReference type="InParanoid" id="K3WT60"/>
<proteinExistence type="predicted"/>
<accession>K3WT60</accession>
<dbReference type="SUPFAM" id="SSF52058">
    <property type="entry name" value="L domain-like"/>
    <property type="match status" value="1"/>
</dbReference>
<evidence type="ECO:0000256" key="1">
    <source>
        <dbReference type="SAM" id="Phobius"/>
    </source>
</evidence>
<dbReference type="OMA" id="LNAPEMI"/>
<evidence type="ECO:0000313" key="4">
    <source>
        <dbReference type="Proteomes" id="UP000019132"/>
    </source>
</evidence>
<dbReference type="InterPro" id="IPR032675">
    <property type="entry name" value="LRR_dom_sf"/>
</dbReference>
<feature type="transmembrane region" description="Helical" evidence="1">
    <location>
        <begin position="38"/>
        <end position="60"/>
    </location>
</feature>
<protein>
    <recommendedName>
        <fullName evidence="2">WLGC domain-containing protein</fullName>
    </recommendedName>
</protein>
<sequence length="557" mass="62549">MLTIVVVMQNLWLKAVDLGMQTLTLVYMLEAGFPESLIYSYALLITANATSCIVMIWLGMRLSAFREVLVDSIFDLLFAVVFPVGILAHCYTNFNFDRELLELNLAVLPRGSFEQQARSMANPSEIFLFRTSFDLLRVLSVPELMLRVGMNLLFCNRIKRVLEVQNLRRRRAQNLLSNLRLRSHSLQGQVCVPKYMVIPFAAFSVLVLVFTRLSVAASASACAAYPECVVYARRWNTRDVCPCLTLIDADKTPKTYDEWMRPANKTEVVRQLARSGDLRAIQMINRRLPEFPDELRRCVELRHVHIEGRLDVPSLDYLPEDLFSGMHTLAFVHFGVHPLLSKLPSFHGLANVKRITLALLFAIDHLPSFESLTRLERLDIVYLAALRRLPDLVSLHNLAELSIIGCHALCCNGFLGVCDLSQVYCTENASFYISKVSCLDEKQTASSLTNATQRILHAKAGSICPFQELNAPEMISKADVDTCGGVQFRQCQKLPKPSQTDSKNATVAPVTGICFHTRMQVLACTVDPLKIEVRKQQISHGLGPKCDPNVEAWLGCA</sequence>
<reference evidence="4" key="2">
    <citation type="submission" date="2010-04" db="EMBL/GenBank/DDBJ databases">
        <authorList>
            <person name="Buell R."/>
            <person name="Hamilton J."/>
            <person name="Hostetler J."/>
        </authorList>
    </citation>
    <scope>NUCLEOTIDE SEQUENCE [LARGE SCALE GENOMIC DNA]</scope>
    <source>
        <strain evidence="4">DAOM:BR144</strain>
    </source>
</reference>
<reference evidence="3" key="3">
    <citation type="submission" date="2015-02" db="UniProtKB">
        <authorList>
            <consortium name="EnsemblProtists"/>
        </authorList>
    </citation>
    <scope>IDENTIFICATION</scope>
    <source>
        <strain evidence="3">DAOM BR144</strain>
    </source>
</reference>
<dbReference type="HOGENOM" id="CLU_015143_1_1_1"/>
<dbReference type="InterPro" id="IPR058256">
    <property type="entry name" value="WLGC"/>
</dbReference>
<feature type="domain" description="WLGC" evidence="2">
    <location>
        <begin position="479"/>
        <end position="556"/>
    </location>
</feature>
<keyword evidence="4" id="KW-1185">Reference proteome</keyword>
<keyword evidence="1" id="KW-1133">Transmembrane helix</keyword>
<dbReference type="EMBL" id="GL376619">
    <property type="status" value="NOT_ANNOTATED_CDS"/>
    <property type="molecule type" value="Genomic_DNA"/>
</dbReference>
<dbReference type="AlphaFoldDB" id="K3WT60"/>
<dbReference type="Proteomes" id="UP000019132">
    <property type="component" value="Unassembled WGS sequence"/>
</dbReference>
<reference evidence="4" key="1">
    <citation type="journal article" date="2010" name="Genome Biol.">
        <title>Genome sequence of the necrotrophic plant pathogen Pythium ultimum reveals original pathogenicity mechanisms and effector repertoire.</title>
        <authorList>
            <person name="Levesque C.A."/>
            <person name="Brouwer H."/>
            <person name="Cano L."/>
            <person name="Hamilton J.P."/>
            <person name="Holt C."/>
            <person name="Huitema E."/>
            <person name="Raffaele S."/>
            <person name="Robideau G.P."/>
            <person name="Thines M."/>
            <person name="Win J."/>
            <person name="Zerillo M.M."/>
            <person name="Beakes G.W."/>
            <person name="Boore J.L."/>
            <person name="Busam D."/>
            <person name="Dumas B."/>
            <person name="Ferriera S."/>
            <person name="Fuerstenberg S.I."/>
            <person name="Gachon C.M."/>
            <person name="Gaulin E."/>
            <person name="Govers F."/>
            <person name="Grenville-Briggs L."/>
            <person name="Horner N."/>
            <person name="Hostetler J."/>
            <person name="Jiang R.H."/>
            <person name="Johnson J."/>
            <person name="Krajaejun T."/>
            <person name="Lin H."/>
            <person name="Meijer H.J."/>
            <person name="Moore B."/>
            <person name="Morris P."/>
            <person name="Phuntmart V."/>
            <person name="Puiu D."/>
            <person name="Shetty J."/>
            <person name="Stajich J.E."/>
            <person name="Tripathy S."/>
            <person name="Wawra S."/>
            <person name="van West P."/>
            <person name="Whitty B.R."/>
            <person name="Coutinho P.M."/>
            <person name="Henrissat B."/>
            <person name="Martin F."/>
            <person name="Thomas P.D."/>
            <person name="Tyler B.M."/>
            <person name="De Vries R.P."/>
            <person name="Kamoun S."/>
            <person name="Yandell M."/>
            <person name="Tisserat N."/>
            <person name="Buell C.R."/>
        </authorList>
    </citation>
    <scope>NUCLEOTIDE SEQUENCE</scope>
    <source>
        <strain evidence="4">DAOM:BR144</strain>
    </source>
</reference>
<dbReference type="eggNOG" id="ENOG502SJQD">
    <property type="taxonomic scope" value="Eukaryota"/>
</dbReference>
<evidence type="ECO:0000313" key="3">
    <source>
        <dbReference type="EnsemblProtists" id="PYU1_T008154"/>
    </source>
</evidence>
<dbReference type="Gene3D" id="3.80.10.10">
    <property type="entry name" value="Ribonuclease Inhibitor"/>
    <property type="match status" value="1"/>
</dbReference>
<feature type="transmembrane region" description="Helical" evidence="1">
    <location>
        <begin position="72"/>
        <end position="94"/>
    </location>
</feature>
<keyword evidence="1" id="KW-0812">Transmembrane</keyword>
<organism evidence="3 4">
    <name type="scientific">Globisporangium ultimum (strain ATCC 200006 / CBS 805.95 / DAOM BR144)</name>
    <name type="common">Pythium ultimum</name>
    <dbReference type="NCBI Taxonomy" id="431595"/>
    <lineage>
        <taxon>Eukaryota</taxon>
        <taxon>Sar</taxon>
        <taxon>Stramenopiles</taxon>
        <taxon>Oomycota</taxon>
        <taxon>Peronosporomycetes</taxon>
        <taxon>Pythiales</taxon>
        <taxon>Pythiaceae</taxon>
        <taxon>Globisporangium</taxon>
    </lineage>
</organism>
<dbReference type="VEuPathDB" id="FungiDB:PYU1_G008138"/>
<evidence type="ECO:0000259" key="2">
    <source>
        <dbReference type="Pfam" id="PF26605"/>
    </source>
</evidence>